<dbReference type="Proteomes" id="UP000326169">
    <property type="component" value="Unassembled WGS sequence"/>
</dbReference>
<gene>
    <name evidence="2" type="ORF">NIES46_25170</name>
</gene>
<proteinExistence type="predicted"/>
<accession>A0A5M3T758</accession>
<evidence type="ECO:0000313" key="3">
    <source>
        <dbReference type="Proteomes" id="UP000326169"/>
    </source>
</evidence>
<keyword evidence="1" id="KW-0472">Membrane</keyword>
<comment type="caution">
    <text evidence="2">The sequence shown here is derived from an EMBL/GenBank/DDBJ whole genome shotgun (WGS) entry which is preliminary data.</text>
</comment>
<keyword evidence="3" id="KW-1185">Reference proteome</keyword>
<dbReference type="EMBL" id="BIMW01000100">
    <property type="protein sequence ID" value="GCE94462.1"/>
    <property type="molecule type" value="Genomic_DNA"/>
</dbReference>
<organism evidence="2 3">
    <name type="scientific">Limnospira platensis NIES-46</name>
    <dbReference type="NCBI Taxonomy" id="1236695"/>
    <lineage>
        <taxon>Bacteria</taxon>
        <taxon>Bacillati</taxon>
        <taxon>Cyanobacteriota</taxon>
        <taxon>Cyanophyceae</taxon>
        <taxon>Oscillatoriophycideae</taxon>
        <taxon>Oscillatoriales</taxon>
        <taxon>Sirenicapillariaceae</taxon>
        <taxon>Limnospira</taxon>
    </lineage>
</organism>
<keyword evidence="1" id="KW-1133">Transmembrane helix</keyword>
<feature type="transmembrane region" description="Helical" evidence="1">
    <location>
        <begin position="12"/>
        <end position="34"/>
    </location>
</feature>
<name>A0A5M3T758_LIMPL</name>
<evidence type="ECO:0000256" key="1">
    <source>
        <dbReference type="SAM" id="Phobius"/>
    </source>
</evidence>
<reference evidence="2 3" key="1">
    <citation type="journal article" date="2019" name="J Genomics">
        <title>The Draft Genome of a Hydrogen-producing Cyanobacterium, Arthrospira platensis NIES-46.</title>
        <authorList>
            <person name="Suzuki S."/>
            <person name="Yamaguchi H."/>
            <person name="Kawachi M."/>
        </authorList>
    </citation>
    <scope>NUCLEOTIDE SEQUENCE [LARGE SCALE GENOMIC DNA]</scope>
    <source>
        <strain evidence="2 3">NIES-46</strain>
    </source>
</reference>
<sequence>MVYPLFLEINAMSIIILEVALVVIVIIYFGIYSLRGNKIIESKLDLNNKKLDILFEFLKN</sequence>
<protein>
    <submittedName>
        <fullName evidence="2">Uncharacterized protein</fullName>
    </submittedName>
</protein>
<evidence type="ECO:0000313" key="2">
    <source>
        <dbReference type="EMBL" id="GCE94462.1"/>
    </source>
</evidence>
<keyword evidence="1" id="KW-0812">Transmembrane</keyword>